<keyword evidence="1" id="KW-0812">Transmembrane</keyword>
<organism evidence="2 3">
    <name type="scientific">Acinetobacter guillouiae</name>
    <name type="common">Acinetobacter genomosp. 11</name>
    <dbReference type="NCBI Taxonomy" id="106649"/>
    <lineage>
        <taxon>Bacteria</taxon>
        <taxon>Pseudomonadati</taxon>
        <taxon>Pseudomonadota</taxon>
        <taxon>Gammaproteobacteria</taxon>
        <taxon>Moraxellales</taxon>
        <taxon>Moraxellaceae</taxon>
        <taxon>Acinetobacter</taxon>
    </lineage>
</organism>
<reference evidence="2" key="1">
    <citation type="submission" date="2021-07" db="EMBL/GenBank/DDBJ databases">
        <authorList>
            <person name="Fernandez M."/>
            <person name="Pereira P."/>
            <person name="Torres Tejerizo G.A."/>
            <person name="Gonzalez P."/>
            <person name="Agostini E."/>
        </authorList>
    </citation>
    <scope>NUCLEOTIDE SEQUENCE</scope>
    <source>
        <strain evidence="2">SFC 500-1A</strain>
    </source>
</reference>
<comment type="caution">
    <text evidence="2">The sequence shown here is derived from an EMBL/GenBank/DDBJ whole genome shotgun (WGS) entry which is preliminary data.</text>
</comment>
<gene>
    <name evidence="2" type="ORF">KW868_07130</name>
</gene>
<dbReference type="EMBL" id="JAHWXT010000002">
    <property type="protein sequence ID" value="MCF0264239.1"/>
    <property type="molecule type" value="Genomic_DNA"/>
</dbReference>
<feature type="transmembrane region" description="Helical" evidence="1">
    <location>
        <begin position="117"/>
        <end position="138"/>
    </location>
</feature>
<evidence type="ECO:0000313" key="3">
    <source>
        <dbReference type="Proteomes" id="UP000887320"/>
    </source>
</evidence>
<keyword evidence="1" id="KW-0472">Membrane</keyword>
<dbReference type="RefSeq" id="WP_234623081.1">
    <property type="nucleotide sequence ID" value="NZ_JAHWXT010000002.1"/>
</dbReference>
<sequence>MLNLEKDSTLPIEQPPHHPVEVQKIISINKFMLLCFLTMGLYQIWWMFKAWRFFMQKDKLDIMPAFRAVLYIFFLYPLFKKINNYAKQQGYTENFSSGWMFIGFMVFSVLIKLPEPYDLITVLNFIFFIPAFKALNFAKQQSNQFVVVEQKKFSKAQMVLIVFFSIFWCLYLLTLFLNPTRLP</sequence>
<name>A0A8X8GC75_ACIGI</name>
<proteinExistence type="predicted"/>
<evidence type="ECO:0008006" key="4">
    <source>
        <dbReference type="Google" id="ProtNLM"/>
    </source>
</evidence>
<feature type="transmembrane region" description="Helical" evidence="1">
    <location>
        <begin position="158"/>
        <end position="177"/>
    </location>
</feature>
<dbReference type="Proteomes" id="UP000887320">
    <property type="component" value="Unassembled WGS sequence"/>
</dbReference>
<feature type="transmembrane region" description="Helical" evidence="1">
    <location>
        <begin position="31"/>
        <end position="48"/>
    </location>
</feature>
<feature type="transmembrane region" description="Helical" evidence="1">
    <location>
        <begin position="60"/>
        <end position="79"/>
    </location>
</feature>
<evidence type="ECO:0000313" key="2">
    <source>
        <dbReference type="EMBL" id="MCF0264239.1"/>
    </source>
</evidence>
<dbReference type="AlphaFoldDB" id="A0A8X8GC75"/>
<protein>
    <recommendedName>
        <fullName evidence="4">DUF4234 domain-containing protein</fullName>
    </recommendedName>
</protein>
<feature type="transmembrane region" description="Helical" evidence="1">
    <location>
        <begin position="91"/>
        <end position="111"/>
    </location>
</feature>
<evidence type="ECO:0000256" key="1">
    <source>
        <dbReference type="SAM" id="Phobius"/>
    </source>
</evidence>
<keyword evidence="1" id="KW-1133">Transmembrane helix</keyword>
<accession>A0A8X8GC75</accession>